<evidence type="ECO:0000256" key="1">
    <source>
        <dbReference type="SAM" id="SignalP"/>
    </source>
</evidence>
<sequence>MKGSTSMRRKASLLLLASLILSYLNTPMARAEAPAVHEVVLTLNDTTAQSKGAIVQLSSAPYLMNDTTMVPLRFVSEALGAEIQWNEATRTALLTYGTQSIQLTIDFNEAIYNGKSVHLDQPAVIVKESTMAPLRFIAECFDYKVSFDSATRAITLSPQKIQPGQAEVAKPKRLTKITVDNLTTDPEINTPKPYPSIVSSIAADRNGRIYLLENNSSLGYVFKEYDPTKGKTPRILSQVNGNGSYNFEYQDIPEYDIRSAPSDVRKRTFHYLDFIPEELKYNFATDSLYVLGSQVVYKLAPEIHMVTHWKTFTTPTLDKNKRIPKNDHSFFFDTADGETFYMGSAFNIYATQKSGGSRYVAKSTKEDTRLVSTVKDGIIYVYDQETGDISTVTDQGYTIVARAHIDHIVNMTSANGVFYAVDSNKVYRIDTKGQIQVHVSFDELYYNRGLYDPKTGRYEQIFVQPNNQDLRFNKDAPEQINESFQKTQVEPRAIEIKEHTLLTVDAKENIILFDGQNQMLRRIHIYE</sequence>
<evidence type="ECO:0000313" key="3">
    <source>
        <dbReference type="EMBL" id="MEK8133164.1"/>
    </source>
</evidence>
<gene>
    <name evidence="3" type="ORF">WMW72_35405</name>
</gene>
<dbReference type="EMBL" id="JBBPCC010000049">
    <property type="protein sequence ID" value="MEK8133164.1"/>
    <property type="molecule type" value="Genomic_DNA"/>
</dbReference>
<evidence type="ECO:0000259" key="2">
    <source>
        <dbReference type="Pfam" id="PF07833"/>
    </source>
</evidence>
<feature type="signal peptide" evidence="1">
    <location>
        <begin position="1"/>
        <end position="31"/>
    </location>
</feature>
<protein>
    <submittedName>
        <fullName evidence="3">Copper amine oxidase N-terminal domain-containing protein</fullName>
    </submittedName>
</protein>
<reference evidence="3 4" key="1">
    <citation type="submission" date="2024-04" db="EMBL/GenBank/DDBJ databases">
        <title>draft genome sequnece of Paenibacillus filicis.</title>
        <authorList>
            <person name="Kim D.-U."/>
        </authorList>
    </citation>
    <scope>NUCLEOTIDE SEQUENCE [LARGE SCALE GENOMIC DNA]</scope>
    <source>
        <strain evidence="3 4">KACC14197</strain>
    </source>
</reference>
<dbReference type="InterPro" id="IPR036582">
    <property type="entry name" value="Mao_N_sf"/>
</dbReference>
<evidence type="ECO:0000313" key="4">
    <source>
        <dbReference type="Proteomes" id="UP001469365"/>
    </source>
</evidence>
<dbReference type="Gene3D" id="3.30.457.10">
    <property type="entry name" value="Copper amine oxidase-like, N-terminal domain"/>
    <property type="match status" value="2"/>
</dbReference>
<accession>A0ABU9DW97</accession>
<dbReference type="SUPFAM" id="SSF50998">
    <property type="entry name" value="Quinoprotein alcohol dehydrogenase-like"/>
    <property type="match status" value="1"/>
</dbReference>
<proteinExistence type="predicted"/>
<feature type="chain" id="PRO_5045609809" evidence="1">
    <location>
        <begin position="32"/>
        <end position="527"/>
    </location>
</feature>
<feature type="domain" description="Copper amine oxidase-like N-terminal" evidence="2">
    <location>
        <begin position="52"/>
        <end position="155"/>
    </location>
</feature>
<dbReference type="InterPro" id="IPR011047">
    <property type="entry name" value="Quinoprotein_ADH-like_sf"/>
</dbReference>
<comment type="caution">
    <text evidence="3">The sequence shown here is derived from an EMBL/GenBank/DDBJ whole genome shotgun (WGS) entry which is preliminary data.</text>
</comment>
<keyword evidence="1" id="KW-0732">Signal</keyword>
<dbReference type="SUPFAM" id="SSF55383">
    <property type="entry name" value="Copper amine oxidase, domain N"/>
    <property type="match status" value="2"/>
</dbReference>
<dbReference type="Pfam" id="PF07833">
    <property type="entry name" value="Cu_amine_oxidN1"/>
    <property type="match status" value="1"/>
</dbReference>
<dbReference type="Proteomes" id="UP001469365">
    <property type="component" value="Unassembled WGS sequence"/>
</dbReference>
<keyword evidence="4" id="KW-1185">Reference proteome</keyword>
<organism evidence="3 4">
    <name type="scientific">Paenibacillus filicis</name>
    <dbReference type="NCBI Taxonomy" id="669464"/>
    <lineage>
        <taxon>Bacteria</taxon>
        <taxon>Bacillati</taxon>
        <taxon>Bacillota</taxon>
        <taxon>Bacilli</taxon>
        <taxon>Bacillales</taxon>
        <taxon>Paenibacillaceae</taxon>
        <taxon>Paenibacillus</taxon>
    </lineage>
</organism>
<name>A0ABU9DW97_9BACL</name>
<dbReference type="InterPro" id="IPR012854">
    <property type="entry name" value="Cu_amine_oxidase-like_N"/>
</dbReference>